<gene>
    <name evidence="17" type="ORF">DKX38_013022</name>
</gene>
<feature type="transmembrane region" description="Helical" evidence="15">
    <location>
        <begin position="101"/>
        <end position="118"/>
    </location>
</feature>
<evidence type="ECO:0000256" key="12">
    <source>
        <dbReference type="ARBA" id="ARBA00047524"/>
    </source>
</evidence>
<dbReference type="InterPro" id="IPR000595">
    <property type="entry name" value="cNMP-bd_dom"/>
</dbReference>
<comment type="caution">
    <text evidence="17">The sequence shown here is derived from an EMBL/GenBank/DDBJ whole genome shotgun (WGS) entry which is preliminary data.</text>
</comment>
<keyword evidence="9" id="KW-0406">Ion transport</keyword>
<keyword evidence="10 15" id="KW-0472">Membrane</keyword>
<dbReference type="PANTHER" id="PTHR10110">
    <property type="entry name" value="SODIUM/HYDROGEN EXCHANGER"/>
    <property type="match status" value="1"/>
</dbReference>
<protein>
    <recommendedName>
        <fullName evidence="16">Cyclic nucleotide-binding domain-containing protein</fullName>
    </recommendedName>
</protein>
<feature type="transmembrane region" description="Helical" evidence="15">
    <location>
        <begin position="130"/>
        <end position="153"/>
    </location>
</feature>
<evidence type="ECO:0000256" key="11">
    <source>
        <dbReference type="ARBA" id="ARBA00023201"/>
    </source>
</evidence>
<feature type="compositionally biased region" description="Low complexity" evidence="14">
    <location>
        <begin position="18"/>
        <end position="29"/>
    </location>
</feature>
<evidence type="ECO:0000256" key="2">
    <source>
        <dbReference type="ARBA" id="ARBA00022448"/>
    </source>
</evidence>
<dbReference type="Pfam" id="PF00027">
    <property type="entry name" value="cNMP_binding"/>
    <property type="match status" value="1"/>
</dbReference>
<feature type="transmembrane region" description="Helical" evidence="15">
    <location>
        <begin position="356"/>
        <end position="378"/>
    </location>
</feature>
<keyword evidence="5 15" id="KW-0812">Transmembrane</keyword>
<keyword evidence="18" id="KW-1185">Reference proteome</keyword>
<evidence type="ECO:0000256" key="14">
    <source>
        <dbReference type="SAM" id="MobiDB-lite"/>
    </source>
</evidence>
<feature type="transmembrane region" description="Helical" evidence="15">
    <location>
        <begin position="159"/>
        <end position="181"/>
    </location>
</feature>
<dbReference type="SUPFAM" id="SSF51206">
    <property type="entry name" value="cAMP-binding domain-like"/>
    <property type="match status" value="1"/>
</dbReference>
<proteinExistence type="predicted"/>
<feature type="region of interest" description="Disordered" evidence="14">
    <location>
        <begin position="1"/>
        <end position="32"/>
    </location>
</feature>
<dbReference type="GO" id="GO:0051453">
    <property type="term" value="P:regulation of intracellular pH"/>
    <property type="evidence" value="ECO:0007669"/>
    <property type="project" value="TreeGrafter"/>
</dbReference>
<evidence type="ECO:0000256" key="6">
    <source>
        <dbReference type="ARBA" id="ARBA00022958"/>
    </source>
</evidence>
<evidence type="ECO:0000256" key="3">
    <source>
        <dbReference type="ARBA" id="ARBA00022475"/>
    </source>
</evidence>
<keyword evidence="6" id="KW-0630">Potassium</keyword>
<feature type="transmembrane region" description="Helical" evidence="15">
    <location>
        <begin position="283"/>
        <end position="303"/>
    </location>
</feature>
<dbReference type="GO" id="GO:0005886">
    <property type="term" value="C:plasma membrane"/>
    <property type="evidence" value="ECO:0007669"/>
    <property type="project" value="UniProtKB-SubCell"/>
</dbReference>
<feature type="transmembrane region" description="Helical" evidence="15">
    <location>
        <begin position="233"/>
        <end position="252"/>
    </location>
</feature>
<dbReference type="AlphaFoldDB" id="A0A5N5LQH8"/>
<evidence type="ECO:0000256" key="10">
    <source>
        <dbReference type="ARBA" id="ARBA00023136"/>
    </source>
</evidence>
<feature type="transmembrane region" description="Helical" evidence="15">
    <location>
        <begin position="390"/>
        <end position="408"/>
    </location>
</feature>
<dbReference type="FunFam" id="2.60.120.10:FF:000090">
    <property type="entry name" value="Sodium/hydrogen exchanger 7"/>
    <property type="match status" value="1"/>
</dbReference>
<dbReference type="PANTHER" id="PTHR10110:SF86">
    <property type="entry name" value="SODIUM_HYDROGEN EXCHANGER 7"/>
    <property type="match status" value="1"/>
</dbReference>
<keyword evidence="2" id="KW-0813">Transport</keyword>
<dbReference type="Gene3D" id="6.10.140.1330">
    <property type="match status" value="1"/>
</dbReference>
<dbReference type="GO" id="GO:0098719">
    <property type="term" value="P:sodium ion import across plasma membrane"/>
    <property type="evidence" value="ECO:0007669"/>
    <property type="project" value="TreeGrafter"/>
</dbReference>
<dbReference type="GO" id="GO:0015385">
    <property type="term" value="F:sodium:proton antiporter activity"/>
    <property type="evidence" value="ECO:0007669"/>
    <property type="project" value="InterPro"/>
</dbReference>
<dbReference type="EMBL" id="VDCV01000008">
    <property type="protein sequence ID" value="KAB5544910.1"/>
    <property type="molecule type" value="Genomic_DNA"/>
</dbReference>
<evidence type="ECO:0000256" key="15">
    <source>
        <dbReference type="SAM" id="Phobius"/>
    </source>
</evidence>
<reference evidence="18" key="1">
    <citation type="journal article" date="2019" name="Gigascience">
        <title>De novo genome assembly of the endangered Acer yangbiense, a plant species with extremely small populations endemic to Yunnan Province, China.</title>
        <authorList>
            <person name="Yang J."/>
            <person name="Wariss H.M."/>
            <person name="Tao L."/>
            <person name="Zhang R."/>
            <person name="Yun Q."/>
            <person name="Hollingsworth P."/>
            <person name="Dao Z."/>
            <person name="Luo G."/>
            <person name="Guo H."/>
            <person name="Ma Y."/>
            <person name="Sun W."/>
        </authorList>
    </citation>
    <scope>NUCLEOTIDE SEQUENCE [LARGE SCALE GENOMIC DNA]</scope>
    <source>
        <strain evidence="18">cv. br00</strain>
    </source>
</reference>
<evidence type="ECO:0000256" key="13">
    <source>
        <dbReference type="ARBA" id="ARBA00047912"/>
    </source>
</evidence>
<feature type="transmembrane region" description="Helical" evidence="15">
    <location>
        <begin position="259"/>
        <end position="277"/>
    </location>
</feature>
<dbReference type="InterPro" id="IPR014710">
    <property type="entry name" value="RmlC-like_jellyroll"/>
</dbReference>
<keyword evidence="3" id="KW-1003">Cell membrane</keyword>
<name>A0A5N5LQH8_9ROSI</name>
<evidence type="ECO:0000256" key="4">
    <source>
        <dbReference type="ARBA" id="ARBA00022538"/>
    </source>
</evidence>
<feature type="transmembrane region" description="Helical" evidence="15">
    <location>
        <begin position="62"/>
        <end position="81"/>
    </location>
</feature>
<dbReference type="InterPro" id="IPR018490">
    <property type="entry name" value="cNMP-bd_dom_sf"/>
</dbReference>
<dbReference type="InterPro" id="IPR018422">
    <property type="entry name" value="Cation/H_exchanger_CPA1"/>
</dbReference>
<feature type="transmembrane region" description="Helical" evidence="15">
    <location>
        <begin position="428"/>
        <end position="452"/>
    </location>
</feature>
<comment type="catalytic activity">
    <reaction evidence="12">
        <text>Na(+)(in) + H(+)(out) = Na(+)(out) + H(+)(in)</text>
        <dbReference type="Rhea" id="RHEA:29419"/>
        <dbReference type="ChEBI" id="CHEBI:15378"/>
        <dbReference type="ChEBI" id="CHEBI:29101"/>
    </reaction>
</comment>
<evidence type="ECO:0000313" key="18">
    <source>
        <dbReference type="Proteomes" id="UP000326939"/>
    </source>
</evidence>
<dbReference type="GO" id="GO:0009941">
    <property type="term" value="C:chloroplast envelope"/>
    <property type="evidence" value="ECO:0007669"/>
    <property type="project" value="TreeGrafter"/>
</dbReference>
<keyword evidence="7 15" id="KW-1133">Transmembrane helix</keyword>
<keyword evidence="11" id="KW-0739">Sodium transport</keyword>
<comment type="subcellular location">
    <subcellularLocation>
        <location evidence="1">Cell membrane</location>
        <topology evidence="1">Multi-pass membrane protein</topology>
    </subcellularLocation>
</comment>
<dbReference type="GO" id="GO:0015386">
    <property type="term" value="F:potassium:proton antiporter activity"/>
    <property type="evidence" value="ECO:0007669"/>
    <property type="project" value="TreeGrafter"/>
</dbReference>
<evidence type="ECO:0000256" key="8">
    <source>
        <dbReference type="ARBA" id="ARBA00023053"/>
    </source>
</evidence>
<feature type="transmembrane region" description="Helical" evidence="15">
    <location>
        <begin position="315"/>
        <end position="336"/>
    </location>
</feature>
<evidence type="ECO:0000256" key="5">
    <source>
        <dbReference type="ARBA" id="ARBA00022692"/>
    </source>
</evidence>
<feature type="transmembrane region" description="Helical" evidence="15">
    <location>
        <begin position="38"/>
        <end position="55"/>
    </location>
</feature>
<dbReference type="Pfam" id="PF00999">
    <property type="entry name" value="Na_H_Exchanger"/>
    <property type="match status" value="1"/>
</dbReference>
<evidence type="ECO:0000313" key="17">
    <source>
        <dbReference type="EMBL" id="KAB5544910.1"/>
    </source>
</evidence>
<dbReference type="PROSITE" id="PS50042">
    <property type="entry name" value="CNMP_BINDING_3"/>
    <property type="match status" value="1"/>
</dbReference>
<evidence type="ECO:0000256" key="7">
    <source>
        <dbReference type="ARBA" id="ARBA00022989"/>
    </source>
</evidence>
<dbReference type="Proteomes" id="UP000326939">
    <property type="component" value="Chromosome 8"/>
</dbReference>
<feature type="domain" description="Cyclic nucleotide-binding" evidence="16">
    <location>
        <begin position="796"/>
        <end position="899"/>
    </location>
</feature>
<sequence>MGSAIEKEGGLPYRTWESSSSSSSSSAASDEWNPTDTVLFFGLSLVLGIACRHVLRGTRVPYTVALLVIGIGLGSLEYGTSLQLGRIGDGIRLWAHIDPDLLLAVFLPALLFESSFSMEVHQIKRCMMQMLLLAVPGVLISTCCLGCALKLVFPYNWSWTTSLLLGGLLSATDPVAVVALLKDLGASKKLSTIIEGESLMNDGTAIVVYQLFYRMVLGESFTSGAIIKFLTQVSLGAVGIGIAFGIASVLWLGFIFHDTVIEITLTLAVSYVAYFTAQEGAAVSGVLAVMTLGMFYAAVARTAFKGDGQQSLHHFWEMVAYIANTLIFILSGIVIAEGFLNGGNIFHSHGHAWGHLFLLYIFVQLSRFIVVGVLYPFLRYFGYGLDWKEATIVIWSGLRGAVALSLSLSRTSDSSIYLSSETGNLFVFLTGGIVFLTLILNGSTTQFILHLLDMDKLSATKKRILNFTKYEMLNKALEAFGDLGEDEELGPVDWPTVKRYISSLNNLEGSCEHPHGASEADNNLDPTNLKDIRIRLLNGVQAAYWGMLDEGRITQTTANILMQSIDEAIDLASHEPLCDWKGLRSYVHFPDYYKLLQASIFPQKMVTYFTVERLESACYICAAFLRAHRIARRQLHDFIVGQRIPVSSECISIPNPVDIGFREWKNTLSVIADRGSEMPCSTWIIVNDDLDLGDSGIASIVIDESDAEGDEARKFLEDVRVTFPQVLRVVKTRQVTYSVLNHLIDYVQNLEKVGLLEEKEMLHLHDAVQTDLKRFLRNPPLVMLPKITDLISVHPLLGALPSIVREPLERSSKEIMKPRGVPLYKEGSKPNGVWLISNGVVKWTSKSIRSKHSMHPSFTHGSTLGLYELLVGKRRLCDIITDSAVLCFFIESEKILSLLASGPAVEDFLWQESAIFIAKLLLPQVFEKMPMQELRALVAERSVMTTYIRGETIEIPRHSIGFLLEGFIKAHGFQHELIASPAVLLPPQGNQSFQKIEIPGAQAASFSHQGSRYQVEARARVILFDMAAFEADGALRRRSSSLVSVLVDHPRRSFTREHGGLLSWPEKLCKQREHEQNCEGTCRSENSLSVRAMQLSIFGSMVDMQRRAHSFSGSQVKRSQSLSVLKTASFHSHQQVRVPSKVATYPRKSLEARKLIGKTPAPPLQSTGINETCIIDNISDESDAEDEFVVRIDSPSRLSFHHAS</sequence>
<accession>A0A5N5LQH8</accession>
<organism evidence="17 18">
    <name type="scientific">Salix brachista</name>
    <dbReference type="NCBI Taxonomy" id="2182728"/>
    <lineage>
        <taxon>Eukaryota</taxon>
        <taxon>Viridiplantae</taxon>
        <taxon>Streptophyta</taxon>
        <taxon>Embryophyta</taxon>
        <taxon>Tracheophyta</taxon>
        <taxon>Spermatophyta</taxon>
        <taxon>Magnoliopsida</taxon>
        <taxon>eudicotyledons</taxon>
        <taxon>Gunneridae</taxon>
        <taxon>Pentapetalae</taxon>
        <taxon>rosids</taxon>
        <taxon>fabids</taxon>
        <taxon>Malpighiales</taxon>
        <taxon>Salicaceae</taxon>
        <taxon>Saliceae</taxon>
        <taxon>Salix</taxon>
    </lineage>
</organism>
<evidence type="ECO:0000259" key="16">
    <source>
        <dbReference type="PROSITE" id="PS50042"/>
    </source>
</evidence>
<keyword evidence="4" id="KW-0633">Potassium transport</keyword>
<evidence type="ECO:0000256" key="1">
    <source>
        <dbReference type="ARBA" id="ARBA00004651"/>
    </source>
</evidence>
<keyword evidence="8" id="KW-0915">Sodium</keyword>
<evidence type="ECO:0000256" key="9">
    <source>
        <dbReference type="ARBA" id="ARBA00023065"/>
    </source>
</evidence>
<comment type="catalytic activity">
    <reaction evidence="13">
        <text>K(+)(in) + H(+)(out) = K(+)(out) + H(+)(in)</text>
        <dbReference type="Rhea" id="RHEA:29467"/>
        <dbReference type="ChEBI" id="CHEBI:15378"/>
        <dbReference type="ChEBI" id="CHEBI:29103"/>
    </reaction>
</comment>
<dbReference type="InterPro" id="IPR006153">
    <property type="entry name" value="Cation/H_exchanger_TM"/>
</dbReference>
<dbReference type="Gene3D" id="2.60.120.10">
    <property type="entry name" value="Jelly Rolls"/>
    <property type="match status" value="1"/>
</dbReference>